<name>A0A942YF35_9BACI</name>
<proteinExistence type="predicted"/>
<dbReference type="Gene3D" id="3.30.420.430">
    <property type="match status" value="1"/>
</dbReference>
<dbReference type="InterPro" id="IPR002126">
    <property type="entry name" value="Cadherin-like_dom"/>
</dbReference>
<dbReference type="GO" id="GO:0005509">
    <property type="term" value="F:calcium ion binding"/>
    <property type="evidence" value="ECO:0007669"/>
    <property type="project" value="InterPro"/>
</dbReference>
<dbReference type="EMBL" id="JAGYPE010000010">
    <property type="protein sequence ID" value="MBS4188064.1"/>
    <property type="molecule type" value="Genomic_DNA"/>
</dbReference>
<feature type="signal peptide" evidence="1">
    <location>
        <begin position="1"/>
        <end position="28"/>
    </location>
</feature>
<evidence type="ECO:0000256" key="1">
    <source>
        <dbReference type="SAM" id="SignalP"/>
    </source>
</evidence>
<dbReference type="InterPro" id="IPR022038">
    <property type="entry name" value="Ig-like_bact"/>
</dbReference>
<organism evidence="3">
    <name type="scientific">Neobacillus citreus</name>
    <dbReference type="NCBI Taxonomy" id="2833578"/>
    <lineage>
        <taxon>Bacteria</taxon>
        <taxon>Bacillati</taxon>
        <taxon>Bacillota</taxon>
        <taxon>Bacilli</taxon>
        <taxon>Bacillales</taxon>
        <taxon>Bacillaceae</taxon>
        <taxon>Neobacillus</taxon>
    </lineage>
</organism>
<feature type="chain" id="PRO_5037716811" evidence="1">
    <location>
        <begin position="29"/>
        <end position="1325"/>
    </location>
</feature>
<keyword evidence="1" id="KW-0732">Signal</keyword>
<dbReference type="NCBIfam" id="NF038114">
    <property type="entry name" value="rightmost"/>
    <property type="match status" value="1"/>
</dbReference>
<dbReference type="GO" id="GO:0007156">
    <property type="term" value="P:homophilic cell adhesion via plasma membrane adhesion molecules"/>
    <property type="evidence" value="ECO:0007669"/>
    <property type="project" value="InterPro"/>
</dbReference>
<evidence type="ECO:0000259" key="2">
    <source>
        <dbReference type="PROSITE" id="PS50268"/>
    </source>
</evidence>
<dbReference type="PANTHER" id="PTHR24273">
    <property type="entry name" value="FI04643P-RELATED"/>
    <property type="match status" value="1"/>
</dbReference>
<dbReference type="PANTHER" id="PTHR24273:SF32">
    <property type="entry name" value="HYALIN"/>
    <property type="match status" value="1"/>
</dbReference>
<reference evidence="3" key="1">
    <citation type="submission" date="2021-05" db="EMBL/GenBank/DDBJ databases">
        <title>Novel Bacillus species.</title>
        <authorList>
            <person name="Liu G."/>
        </authorList>
    </citation>
    <scope>NUCLEOTIDE SEQUENCE</scope>
    <source>
        <strain evidence="3">FJAT-50051</strain>
    </source>
</reference>
<comment type="caution">
    <text evidence="3">The sequence shown here is derived from an EMBL/GenBank/DDBJ whole genome shotgun (WGS) entry which is preliminary data.</text>
</comment>
<evidence type="ECO:0000313" key="3">
    <source>
        <dbReference type="EMBL" id="MBS4188064.1"/>
    </source>
</evidence>
<accession>A0A942YF35</accession>
<protein>
    <submittedName>
        <fullName evidence="3">PxKF domain-containing protein</fullName>
    </submittedName>
</protein>
<dbReference type="Pfam" id="PF13750">
    <property type="entry name" value="Big_3_3"/>
    <property type="match status" value="1"/>
</dbReference>
<dbReference type="InterPro" id="IPR013783">
    <property type="entry name" value="Ig-like_fold"/>
</dbReference>
<feature type="domain" description="Cadherin" evidence="2">
    <location>
        <begin position="489"/>
        <end position="611"/>
    </location>
</feature>
<dbReference type="Gene3D" id="2.60.40.10">
    <property type="entry name" value="Immunoglobulins"/>
    <property type="match status" value="6"/>
</dbReference>
<dbReference type="GO" id="GO:0016020">
    <property type="term" value="C:membrane"/>
    <property type="evidence" value="ECO:0007669"/>
    <property type="project" value="InterPro"/>
</dbReference>
<gene>
    <name evidence="3" type="ORF">KHB02_42560</name>
</gene>
<sequence length="1325" mass="142970">MFKKLQKTFVTLLVLLVSGMIPTLSAIAAELEAVPEFKGESGGVIEVVQGSSVNYDLKLSYTGGNKNNTSGAITVYTNYQISGSTPDKSGSATIVPFSGETFSNTLNGKINAKNAVPGTYTVPVNVTIKNNENGKGNEVVNATSDNLIVKVLPNDTTPPIVTITNPVNGGFYQSGQLPDEPQFTVNEDYQVPATFTGWSKAEETHKLTVSVKDLAGNVGTSSEITYTVDDTPPVITADIVNGGVYNADKLKDKTKNYYSVNEPTITLTADELDLTVGQHTVHITAIDRAGNKTERNFTYIIDNDAPSISFKFEDSGYYKSSVFSAFNPYYKVEDDNLDEGSIKASTLDLSEGTHSVTVSAFDFAKNYNSATATYTIDDTEPTVTIHLENGKYYNTSSLNGIEDFFSIFDKNPVTTKADGFGTTDGHYQASVNATDAAGNSTTKNVEYYVDTKDPVITIDSQKIASGGFYKSSYLENLSGFYSVEDANIDNVEVSPFVLTEGQHTLIITATDKAGNSTTERVNYTVDNSAPTISFNLKANGYYQSANLLNEYFTASDNNGVISVVADALKVTEGTHTLKVTARDAAGNSTTESITYTVDDKNPVVSISLPKDGGYYQSSALPDEPEYKVDDSSPVPTTNIVGYNKEAETTHTVTVTATDAAGNTGSASATYTVDNTRPEITSKLVNGGYYNKETLENIGDYYEVHDANLDPETGITASNLVFTEGEHKAVITAVDKAGNKNEYTIHYTVDNTKPTITFNFNDGGYYQSNKLKAIDPLYNVEDENLDEDTIQASEISYAEGKHTLIVSAADLARNSNSASASYIIDDTAPKVSLTLEEGKYYNLGALEALNQYWSVTDNSPVEIDATPLATEDGPHTAIVTAIDRAGNKTTVSVDYHVDNTPPEIVMDDSKFKDGGFYNAEYLKGLVVKPYTIKDANPSTDNASAFVFEEGTHLYTVTAVDKAGNKASKTISYTVDNTPPTITFNIEKDGIYTTESLLKIGQFYTVDDNRDKAVKVVIVPDSIVTSEEGTHTLKITATDNAGNSTTESITYIIDNTQPEISFHLTPGKHYTTKSLTEALVGFDHYFSVTDLHLTDQITADDLKTNEGNHTLTVTAKDAAGNIGTNSIAYTVDNTAPVISGLEGLTLGQRFLVGQDVTVTPAVTDNYDTKPVTSGLDKLDTSKAGAHTITVTAMDQAGNTSSFTYSYYVYNYSGILQPIKADGSSTFKKNSTIPVKFQIADGSNYVKDAKATLTLVKVNNDGIEADATVISTSAATEGNLFRYDLSDNQYIFNLGTKTLEEGKYKLVITIELDGANIPKESQTFTIKK</sequence>
<dbReference type="PROSITE" id="PS50268">
    <property type="entry name" value="CADHERIN_2"/>
    <property type="match status" value="1"/>
</dbReference>